<comment type="caution">
    <text evidence="2">The sequence shown here is derived from an EMBL/GenBank/DDBJ whole genome shotgun (WGS) entry which is preliminary data.</text>
</comment>
<sequence>MGQSSHGHRPNTPHGLRAALTTALRDVPFYARLWSETAGRVPAEAPDLQEWPTWSVAELRASIAARPPFGDLYVEEALADLAFVHSSTGTTGKPRIFPVPRTDLPRMEQVYREHMELMGIHSGDICAITLTFGLPRGAWSCVQAARAVGATVLPLSSGKVTPAEKLLDVVQTVGATVLQGAGSYLTYLTRRARELGFDTRASSVRLLLTNGEALSAENRRHLEDAWHAPVVMNFASTDLSWVAAECAASSARHGALGMHVTSGVVPEILDERRRPVGDGEYGELVVTSWLRPSSPRIRFRTGDRAALTREPCPCGETSVRILPIQGRVDDAVRFHGQTIWASSVEDVLTSSLGAPVDFFLEHREHPERGSVLAVKLPNAVAPSAGDGLATTLQRTLNVRFLVEFMDDAEIVEKTGVAGTGKVKRVFDLVGGPDQGRGHVNGGSSARR</sequence>
<dbReference type="Pfam" id="PF00501">
    <property type="entry name" value="AMP-binding"/>
    <property type="match status" value="1"/>
</dbReference>
<evidence type="ECO:0000313" key="3">
    <source>
        <dbReference type="Proteomes" id="UP000323380"/>
    </source>
</evidence>
<dbReference type="STRING" id="1220554.GCA_001552135_07727"/>
<dbReference type="EMBL" id="VSFG01000005">
    <property type="protein sequence ID" value="TYB44003.1"/>
    <property type="molecule type" value="Genomic_DNA"/>
</dbReference>
<keyword evidence="3" id="KW-1185">Reference proteome</keyword>
<evidence type="ECO:0000313" key="2">
    <source>
        <dbReference type="EMBL" id="TYB44003.1"/>
    </source>
</evidence>
<proteinExistence type="predicted"/>
<dbReference type="InterPro" id="IPR000873">
    <property type="entry name" value="AMP-dep_synth/lig_dom"/>
</dbReference>
<evidence type="ECO:0000259" key="1">
    <source>
        <dbReference type="Pfam" id="PF00501"/>
    </source>
</evidence>
<dbReference type="SUPFAM" id="SSF56801">
    <property type="entry name" value="Acetyl-CoA synthetase-like"/>
    <property type="match status" value="1"/>
</dbReference>
<gene>
    <name evidence="2" type="ORF">FXF69_23870</name>
</gene>
<name>A0A5D0NI06_9ACTN</name>
<feature type="domain" description="AMP-dependent synthetase/ligase" evidence="1">
    <location>
        <begin position="75"/>
        <end position="287"/>
    </location>
</feature>
<dbReference type="Gene3D" id="3.40.50.12780">
    <property type="entry name" value="N-terminal domain of ligase-like"/>
    <property type="match status" value="1"/>
</dbReference>
<dbReference type="InterPro" id="IPR042099">
    <property type="entry name" value="ANL_N_sf"/>
</dbReference>
<reference evidence="2 3" key="1">
    <citation type="submission" date="2019-08" db="EMBL/GenBank/DDBJ databases">
        <title>Actinomadura sp. nov. CYP1-5 isolated from mountain soil.</title>
        <authorList>
            <person name="Songsumanus A."/>
            <person name="Kuncharoen N."/>
            <person name="Kudo T."/>
            <person name="Yuki M."/>
            <person name="Igarashi Y."/>
            <person name="Tanasupawat S."/>
        </authorList>
    </citation>
    <scope>NUCLEOTIDE SEQUENCE [LARGE SCALE GENOMIC DNA]</scope>
    <source>
        <strain evidence="2 3">JCM 14158</strain>
    </source>
</reference>
<dbReference type="PANTHER" id="PTHR43845:SF1">
    <property type="entry name" value="BLR5969 PROTEIN"/>
    <property type="match status" value="1"/>
</dbReference>
<dbReference type="Proteomes" id="UP000323380">
    <property type="component" value="Unassembled WGS sequence"/>
</dbReference>
<dbReference type="PANTHER" id="PTHR43845">
    <property type="entry name" value="BLR5969 PROTEIN"/>
    <property type="match status" value="1"/>
</dbReference>
<dbReference type="RefSeq" id="WP_067904188.1">
    <property type="nucleotide sequence ID" value="NZ_VSFG01000005.1"/>
</dbReference>
<keyword evidence="2" id="KW-0436">Ligase</keyword>
<dbReference type="GO" id="GO:0016874">
    <property type="term" value="F:ligase activity"/>
    <property type="evidence" value="ECO:0007669"/>
    <property type="project" value="UniProtKB-KW"/>
</dbReference>
<protein>
    <submittedName>
        <fullName evidence="2">Phenylacetate--CoA ligase</fullName>
    </submittedName>
</protein>
<organism evidence="2 3">
    <name type="scientific">Actinomadura chibensis</name>
    <dbReference type="NCBI Taxonomy" id="392828"/>
    <lineage>
        <taxon>Bacteria</taxon>
        <taxon>Bacillati</taxon>
        <taxon>Actinomycetota</taxon>
        <taxon>Actinomycetes</taxon>
        <taxon>Streptosporangiales</taxon>
        <taxon>Thermomonosporaceae</taxon>
        <taxon>Actinomadura</taxon>
    </lineage>
</organism>
<dbReference type="AlphaFoldDB" id="A0A5D0NI06"/>
<accession>A0A5D0NI06</accession>